<evidence type="ECO:0000313" key="3">
    <source>
        <dbReference type="Proteomes" id="UP000297776"/>
    </source>
</evidence>
<keyword evidence="3" id="KW-1185">Reference proteome</keyword>
<dbReference type="EMBL" id="SORX01000017">
    <property type="protein sequence ID" value="TFD97541.1"/>
    <property type="molecule type" value="Genomic_DNA"/>
</dbReference>
<dbReference type="InterPro" id="IPR024563">
    <property type="entry name" value="YqhR"/>
</dbReference>
<dbReference type="Proteomes" id="UP000297776">
    <property type="component" value="Unassembled WGS sequence"/>
</dbReference>
<keyword evidence="1" id="KW-0472">Membrane</keyword>
<evidence type="ECO:0000313" key="2">
    <source>
        <dbReference type="EMBL" id="TFD97541.1"/>
    </source>
</evidence>
<dbReference type="OrthoDB" id="2691442at2"/>
<reference evidence="2 3" key="1">
    <citation type="submission" date="2019-03" db="EMBL/GenBank/DDBJ databases">
        <authorList>
            <person name="Yang Y."/>
        </authorList>
    </citation>
    <scope>NUCLEOTIDE SEQUENCE [LARGE SCALE GENOMIC DNA]</scope>
    <source>
        <strain evidence="2 3">ASL-1</strain>
    </source>
</reference>
<comment type="caution">
    <text evidence="2">The sequence shown here is derived from an EMBL/GenBank/DDBJ whole genome shotgun (WGS) entry which is preliminary data.</text>
</comment>
<evidence type="ECO:0000256" key="1">
    <source>
        <dbReference type="SAM" id="Phobius"/>
    </source>
</evidence>
<evidence type="ECO:0008006" key="4">
    <source>
        <dbReference type="Google" id="ProtNLM"/>
    </source>
</evidence>
<proteinExistence type="predicted"/>
<sequence length="162" mass="19061">MVGKKEMVEMEFPTIKRIPLAIYTSIAGGLLFYCLYRFYVYFHFIERELLKPKFSFMTAEWQKGFVSESLFALLILICSIIWAMVYYIIFKNRDSIYPGVFSGLFLLGVLLLLGWFLEWRINPAELQVRTIISLNSLFILYGLFTGYSISYPDPYTNHHTEK</sequence>
<dbReference type="Pfam" id="PF11085">
    <property type="entry name" value="YqhR"/>
    <property type="match status" value="1"/>
</dbReference>
<protein>
    <recommendedName>
        <fullName evidence="4">DUF1761 domain-containing protein</fullName>
    </recommendedName>
</protein>
<name>A0A4Y8L5K4_9BACL</name>
<accession>A0A4Y8L5K4</accession>
<feature type="transmembrane region" description="Helical" evidence="1">
    <location>
        <begin position="65"/>
        <end position="89"/>
    </location>
</feature>
<feature type="transmembrane region" description="Helical" evidence="1">
    <location>
        <begin position="20"/>
        <end position="44"/>
    </location>
</feature>
<dbReference type="AlphaFoldDB" id="A0A4Y8L5K4"/>
<feature type="transmembrane region" description="Helical" evidence="1">
    <location>
        <begin position="95"/>
        <end position="116"/>
    </location>
</feature>
<gene>
    <name evidence="2" type="ORF">E2626_16550</name>
</gene>
<keyword evidence="1" id="KW-1133">Transmembrane helix</keyword>
<feature type="transmembrane region" description="Helical" evidence="1">
    <location>
        <begin position="128"/>
        <end position="149"/>
    </location>
</feature>
<organism evidence="2 3">
    <name type="scientific">Jeotgalibacillus salarius</name>
    <dbReference type="NCBI Taxonomy" id="546023"/>
    <lineage>
        <taxon>Bacteria</taxon>
        <taxon>Bacillati</taxon>
        <taxon>Bacillota</taxon>
        <taxon>Bacilli</taxon>
        <taxon>Bacillales</taxon>
        <taxon>Caryophanaceae</taxon>
        <taxon>Jeotgalibacillus</taxon>
    </lineage>
</organism>
<keyword evidence="1" id="KW-0812">Transmembrane</keyword>